<feature type="binding site" evidence="2">
    <location>
        <position position="329"/>
    </location>
    <ligand>
        <name>Mg(2+)</name>
        <dbReference type="ChEBI" id="CHEBI:18420"/>
        <note>catalytic</note>
    </ligand>
</feature>
<feature type="signal peptide" evidence="3">
    <location>
        <begin position="1"/>
        <end position="21"/>
    </location>
</feature>
<dbReference type="InterPro" id="IPR040255">
    <property type="entry name" value="Non-specific_endonuclease"/>
</dbReference>
<feature type="active site" description="Proton acceptor" evidence="1">
    <location>
        <position position="298"/>
    </location>
</feature>
<dbReference type="Gene3D" id="2.60.120.260">
    <property type="entry name" value="Galactose-binding domain-like"/>
    <property type="match status" value="1"/>
</dbReference>
<dbReference type="AlphaFoldDB" id="A0A7K0FUT4"/>
<dbReference type="OrthoDB" id="9811262at2"/>
<accession>A0A7K0FUT4</accession>
<dbReference type="SUPFAM" id="SSF54060">
    <property type="entry name" value="His-Me finger endonucleases"/>
    <property type="match status" value="1"/>
</dbReference>
<evidence type="ECO:0000256" key="1">
    <source>
        <dbReference type="PIRSR" id="PIRSR640255-1"/>
    </source>
</evidence>
<dbReference type="Proteomes" id="UP000487757">
    <property type="component" value="Unassembled WGS sequence"/>
</dbReference>
<dbReference type="InterPro" id="IPR044929">
    <property type="entry name" value="DNA/RNA_non-sp_Endonuclease_sf"/>
</dbReference>
<evidence type="ECO:0000256" key="2">
    <source>
        <dbReference type="PIRSR" id="PIRSR640255-2"/>
    </source>
</evidence>
<dbReference type="EMBL" id="WKKH01000003">
    <property type="protein sequence ID" value="MRX75102.1"/>
    <property type="molecule type" value="Genomic_DNA"/>
</dbReference>
<keyword evidence="6" id="KW-0255">Endonuclease</keyword>
<dbReference type="GO" id="GO:0016787">
    <property type="term" value="F:hydrolase activity"/>
    <property type="evidence" value="ECO:0007669"/>
    <property type="project" value="InterPro"/>
</dbReference>
<dbReference type="SMART" id="SM00892">
    <property type="entry name" value="Endonuclease_NS"/>
    <property type="match status" value="1"/>
</dbReference>
<evidence type="ECO:0000259" key="5">
    <source>
        <dbReference type="SMART" id="SM00892"/>
    </source>
</evidence>
<dbReference type="Gene3D" id="3.40.570.10">
    <property type="entry name" value="Extracellular Endonuclease, subunit A"/>
    <property type="match status" value="1"/>
</dbReference>
<dbReference type="PROSITE" id="PS51257">
    <property type="entry name" value="PROKAR_LIPOPROTEIN"/>
    <property type="match status" value="1"/>
</dbReference>
<dbReference type="PANTHER" id="PTHR13966">
    <property type="entry name" value="ENDONUCLEASE RELATED"/>
    <property type="match status" value="1"/>
</dbReference>
<dbReference type="SMART" id="SM00477">
    <property type="entry name" value="NUC"/>
    <property type="match status" value="1"/>
</dbReference>
<feature type="domain" description="ENPP1-3/EXOG-like endonuclease/phosphodiesterase" evidence="4">
    <location>
        <begin position="236"/>
        <end position="446"/>
    </location>
</feature>
<keyword evidence="3" id="KW-0732">Signal</keyword>
<keyword evidence="2" id="KW-0479">Metal-binding</keyword>
<keyword evidence="7" id="KW-1185">Reference proteome</keyword>
<dbReference type="InterPro" id="IPR020821">
    <property type="entry name" value="ENPP1-3/EXOG-like_nuc-like"/>
</dbReference>
<dbReference type="RefSeq" id="WP_154279259.1">
    <property type="nucleotide sequence ID" value="NZ_JBHUJQ010000001.1"/>
</dbReference>
<evidence type="ECO:0000256" key="3">
    <source>
        <dbReference type="SAM" id="SignalP"/>
    </source>
</evidence>
<protein>
    <submittedName>
        <fullName evidence="6">DNA/RNA non-specific endonuclease</fullName>
    </submittedName>
</protein>
<evidence type="ECO:0000313" key="6">
    <source>
        <dbReference type="EMBL" id="MRX75102.1"/>
    </source>
</evidence>
<dbReference type="CDD" id="cd00091">
    <property type="entry name" value="NUC"/>
    <property type="match status" value="1"/>
</dbReference>
<dbReference type="InterPro" id="IPR044925">
    <property type="entry name" value="His-Me_finger_sf"/>
</dbReference>
<feature type="domain" description="DNA/RNA non-specific endonuclease/pyrophosphatase/phosphodiesterase" evidence="5">
    <location>
        <begin position="235"/>
        <end position="446"/>
    </location>
</feature>
<evidence type="ECO:0000259" key="4">
    <source>
        <dbReference type="SMART" id="SM00477"/>
    </source>
</evidence>
<dbReference type="InterPro" id="IPR001604">
    <property type="entry name" value="Endo_G_ENPP1-like_dom"/>
</dbReference>
<dbReference type="GO" id="GO:0004519">
    <property type="term" value="F:endonuclease activity"/>
    <property type="evidence" value="ECO:0007669"/>
    <property type="project" value="UniProtKB-KW"/>
</dbReference>
<proteinExistence type="predicted"/>
<name>A0A7K0FUT4_9SPHI</name>
<comment type="caution">
    <text evidence="6">The sequence shown here is derived from an EMBL/GenBank/DDBJ whole genome shotgun (WGS) entry which is preliminary data.</text>
</comment>
<feature type="chain" id="PRO_5029787303" evidence="3">
    <location>
        <begin position="22"/>
        <end position="458"/>
    </location>
</feature>
<keyword evidence="6" id="KW-0378">Hydrolase</keyword>
<sequence>MKALKKLSLMAVLCLGLAACKKENQIEPQTDIFEQKLNSKAATASAQAIVAGFPENFESGTKGSYTTANVTLTSGSWSLNDALIGNLAADAKNGSQSVRIRNTGMLSMNFDVNGASVVSIAHAKYGTDANSTWQLWYSTNGGSSWIQLGNTMTSSAATLSTVTFNTAITGNVRFQIRKISGGTARINIDDFSISTGDGGTTTPPTTTPGDNSHLLMGNPSNAVTSTSNPENYLMQGTYYCSSYSKTRATPNWVSWHIGSSDLGSTSRQDNFRADNTLPTGWYQVSSSSYSGSGFDRGHNCPSGDRTLSVASNSSTFLMSNMMPQAPNNNQGPWADLENYTRSLVTAGNEVYVICGSYGSGGTGSNGGVTYTIDNGRINVPASTWKVIVVLSNGNNDLSRVTSSTRVITVNMPNTNGLNTNWRTYRTTVNAVESATGYDVLSNIPTAIQNAIEATTDNL</sequence>
<dbReference type="Pfam" id="PF01223">
    <property type="entry name" value="Endonuclease_NS"/>
    <property type="match status" value="1"/>
</dbReference>
<keyword evidence="6" id="KW-0540">Nuclease</keyword>
<reference evidence="6 7" key="1">
    <citation type="submission" date="2019-11" db="EMBL/GenBank/DDBJ databases">
        <title>Pedobacter petrophilus genome.</title>
        <authorList>
            <person name="Feldbauer M.J."/>
            <person name="Newman J.D."/>
        </authorList>
    </citation>
    <scope>NUCLEOTIDE SEQUENCE [LARGE SCALE GENOMIC DNA]</scope>
    <source>
        <strain evidence="6 7">LMG 29686</strain>
    </source>
</reference>
<organism evidence="6 7">
    <name type="scientific">Pedobacter petrophilus</name>
    <dbReference type="NCBI Taxonomy" id="1908241"/>
    <lineage>
        <taxon>Bacteria</taxon>
        <taxon>Pseudomonadati</taxon>
        <taxon>Bacteroidota</taxon>
        <taxon>Sphingobacteriia</taxon>
        <taxon>Sphingobacteriales</taxon>
        <taxon>Sphingobacteriaceae</taxon>
        <taxon>Pedobacter</taxon>
    </lineage>
</organism>
<dbReference type="GO" id="GO:0046872">
    <property type="term" value="F:metal ion binding"/>
    <property type="evidence" value="ECO:0007669"/>
    <property type="project" value="UniProtKB-KW"/>
</dbReference>
<dbReference type="GO" id="GO:0003676">
    <property type="term" value="F:nucleic acid binding"/>
    <property type="evidence" value="ECO:0007669"/>
    <property type="project" value="InterPro"/>
</dbReference>
<evidence type="ECO:0000313" key="7">
    <source>
        <dbReference type="Proteomes" id="UP000487757"/>
    </source>
</evidence>
<gene>
    <name evidence="6" type="ORF">GJU39_03290</name>
</gene>
<dbReference type="PANTHER" id="PTHR13966:SF5">
    <property type="entry name" value="ENDONUCLEASE G, MITOCHONDRIAL"/>
    <property type="match status" value="1"/>
</dbReference>